<dbReference type="Proteomes" id="UP000781932">
    <property type="component" value="Unassembled WGS sequence"/>
</dbReference>
<evidence type="ECO:0000256" key="2">
    <source>
        <dbReference type="SAM" id="MobiDB-lite"/>
    </source>
</evidence>
<evidence type="ECO:0000313" key="3">
    <source>
        <dbReference type="EMBL" id="KAF9874507.1"/>
    </source>
</evidence>
<feature type="compositionally biased region" description="Acidic residues" evidence="2">
    <location>
        <begin position="209"/>
        <end position="221"/>
    </location>
</feature>
<feature type="compositionally biased region" description="Basic residues" evidence="2">
    <location>
        <begin position="1"/>
        <end position="11"/>
    </location>
</feature>
<keyword evidence="1" id="KW-0175">Coiled coil</keyword>
<dbReference type="RefSeq" id="XP_038743968.1">
    <property type="nucleotide sequence ID" value="XM_038890785.1"/>
</dbReference>
<feature type="compositionally biased region" description="Acidic residues" evidence="2">
    <location>
        <begin position="72"/>
        <end position="81"/>
    </location>
</feature>
<feature type="compositionally biased region" description="Basic and acidic residues" evidence="2">
    <location>
        <begin position="400"/>
        <end position="424"/>
    </location>
</feature>
<reference evidence="3" key="2">
    <citation type="submission" date="2020-11" db="EMBL/GenBank/DDBJ databases">
        <title>Whole genome sequencing of Colletotrichum sp.</title>
        <authorList>
            <person name="Li H."/>
        </authorList>
    </citation>
    <scope>NUCLEOTIDE SEQUENCE</scope>
    <source>
        <strain evidence="3">CkLH20</strain>
    </source>
</reference>
<keyword evidence="4" id="KW-1185">Reference proteome</keyword>
<dbReference type="PRINTS" id="PR00929">
    <property type="entry name" value="ATHOOK"/>
</dbReference>
<dbReference type="OrthoDB" id="2420947at2759"/>
<dbReference type="InterPro" id="IPR025212">
    <property type="entry name" value="CAD_CENP-Q"/>
</dbReference>
<feature type="coiled-coil region" evidence="1">
    <location>
        <begin position="563"/>
        <end position="600"/>
    </location>
</feature>
<name>A0A9P6I2E1_9PEZI</name>
<feature type="compositionally biased region" description="Low complexity" evidence="2">
    <location>
        <begin position="126"/>
        <end position="142"/>
    </location>
</feature>
<dbReference type="Pfam" id="PF13094">
    <property type="entry name" value="CENP-Q"/>
    <property type="match status" value="1"/>
</dbReference>
<dbReference type="AlphaFoldDB" id="A0A9P6I2E1"/>
<protein>
    <recommendedName>
        <fullName evidence="5">Kinetochore protein fta7</fullName>
    </recommendedName>
</protein>
<evidence type="ECO:0008006" key="5">
    <source>
        <dbReference type="Google" id="ProtNLM"/>
    </source>
</evidence>
<proteinExistence type="predicted"/>
<dbReference type="SMART" id="SM00384">
    <property type="entry name" value="AT_hook"/>
    <property type="match status" value="8"/>
</dbReference>
<feature type="compositionally biased region" description="Acidic residues" evidence="2">
    <location>
        <begin position="240"/>
        <end position="251"/>
    </location>
</feature>
<evidence type="ECO:0000256" key="1">
    <source>
        <dbReference type="SAM" id="Coils"/>
    </source>
</evidence>
<sequence length="701" mass="79182">MRKQHKHKRMPSRCAADDEPNELANDAEETPKPKRGRPPKNKSPEQASGTEPSPPAGESKLKKRGRPRREEVDGDTNEEDAEPARPKRRNKEPVVTNEDHAEQSSPSTEQPRPSKANRRAAKKLNEAQAGEADAEEASAANAGKKKRGRPAKVVEEQPEEEPEPETAPKKKRGRPSLNKEALAEEQDATQEESIPKKRGRKPKDKLPETEEPAVEEQEETREESVPKKRGRKPKEKAVETEEPTAEEEEATETVPNRKRGRPAAEVQDQPSPEREAPAKKKRGRPSLQSQEDSQETSHAEPKEPRRRKPGQPSPAEDPSADKPTKRRRKRPSQGEEQEEPSPDSERRRRGRPRKSDTPQSPEEQASKPRKSKKRSTGDALEQQPNNSEEQASKPRKSKKRPSEDASEEQPKKGRRRNSGDREQQQQEPPTPKSRLPTLKHHHITTRMRHISRSTMEEKWSPLAPSSLSLISNILHVAERPVLQRLKDNDKRRESAASVMRGITNRLNRKLSRGMPFPPASVPPRAGASAAKKQNEDNGRLEEFDFERIVDSIASLERQLDPAIHAVELLKKEKELAEKALEEEYESLKKLEANAKSEARHFKDNLRKTHVLIPEHVNDGSRRDGDFKFVPGENVGGTLFKDLEDEELRGLAGQVGSHMESMRNNLQQIEGVVPQIGKSRAALQDVLFKHLDQQSYENVLFG</sequence>
<dbReference type="InterPro" id="IPR017956">
    <property type="entry name" value="AT_hook_DNA-bd_motif"/>
</dbReference>
<organism evidence="3 4">
    <name type="scientific">Colletotrichum karsti</name>
    <dbReference type="NCBI Taxonomy" id="1095194"/>
    <lineage>
        <taxon>Eukaryota</taxon>
        <taxon>Fungi</taxon>
        <taxon>Dikarya</taxon>
        <taxon>Ascomycota</taxon>
        <taxon>Pezizomycotina</taxon>
        <taxon>Sordariomycetes</taxon>
        <taxon>Hypocreomycetidae</taxon>
        <taxon>Glomerellales</taxon>
        <taxon>Glomerellaceae</taxon>
        <taxon>Colletotrichum</taxon>
        <taxon>Colletotrichum boninense species complex</taxon>
    </lineage>
</organism>
<reference evidence="3" key="1">
    <citation type="submission" date="2020-03" db="EMBL/GenBank/DDBJ databases">
        <authorList>
            <person name="He L."/>
        </authorList>
    </citation>
    <scope>NUCLEOTIDE SEQUENCE</scope>
    <source>
        <strain evidence="3">CkLH20</strain>
    </source>
</reference>
<gene>
    <name evidence="3" type="ORF">CkaCkLH20_08070</name>
</gene>
<evidence type="ECO:0000313" key="4">
    <source>
        <dbReference type="Proteomes" id="UP000781932"/>
    </source>
</evidence>
<dbReference type="EMBL" id="JAATWM020000026">
    <property type="protein sequence ID" value="KAF9874507.1"/>
    <property type="molecule type" value="Genomic_DNA"/>
</dbReference>
<feature type="region of interest" description="Disordered" evidence="2">
    <location>
        <begin position="509"/>
        <end position="537"/>
    </location>
</feature>
<comment type="caution">
    <text evidence="3">The sequence shown here is derived from an EMBL/GenBank/DDBJ whole genome shotgun (WGS) entry which is preliminary data.</text>
</comment>
<dbReference type="GeneID" id="62163859"/>
<feature type="region of interest" description="Disordered" evidence="2">
    <location>
        <begin position="1"/>
        <end position="441"/>
    </location>
</feature>
<dbReference type="GO" id="GO:0003677">
    <property type="term" value="F:DNA binding"/>
    <property type="evidence" value="ECO:0007669"/>
    <property type="project" value="InterPro"/>
</dbReference>
<accession>A0A9P6I2E1</accession>
<feature type="compositionally biased region" description="Acidic residues" evidence="2">
    <location>
        <begin position="17"/>
        <end position="28"/>
    </location>
</feature>